<accession>X1A501</accession>
<dbReference type="EMBL" id="BART01003320">
    <property type="protein sequence ID" value="GAG55271.1"/>
    <property type="molecule type" value="Genomic_DNA"/>
</dbReference>
<name>X1A501_9ZZZZ</name>
<proteinExistence type="predicted"/>
<dbReference type="AlphaFoldDB" id="X1A501"/>
<dbReference type="InterPro" id="IPR043129">
    <property type="entry name" value="ATPase_NBD"/>
</dbReference>
<evidence type="ECO:0000313" key="1">
    <source>
        <dbReference type="EMBL" id="GAG55271.1"/>
    </source>
</evidence>
<dbReference type="SUPFAM" id="SSF53067">
    <property type="entry name" value="Actin-like ATPase domain"/>
    <property type="match status" value="1"/>
</dbReference>
<organism evidence="1">
    <name type="scientific">marine sediment metagenome</name>
    <dbReference type="NCBI Taxonomy" id="412755"/>
    <lineage>
        <taxon>unclassified sequences</taxon>
        <taxon>metagenomes</taxon>
        <taxon>ecological metagenomes</taxon>
    </lineage>
</organism>
<comment type="caution">
    <text evidence="1">The sequence shown here is derived from an EMBL/GenBank/DDBJ whole genome shotgun (WGS) entry which is preliminary data.</text>
</comment>
<reference evidence="1" key="1">
    <citation type="journal article" date="2014" name="Front. Microbiol.">
        <title>High frequency of phylogenetically diverse reductive dehalogenase-homologous genes in deep subseafloor sedimentary metagenomes.</title>
        <authorList>
            <person name="Kawai M."/>
            <person name="Futagami T."/>
            <person name="Toyoda A."/>
            <person name="Takaki Y."/>
            <person name="Nishi S."/>
            <person name="Hori S."/>
            <person name="Arai W."/>
            <person name="Tsubouchi T."/>
            <person name="Morono Y."/>
            <person name="Uchiyama I."/>
            <person name="Ito T."/>
            <person name="Fujiyama A."/>
            <person name="Inagaki F."/>
            <person name="Takami H."/>
        </authorList>
    </citation>
    <scope>NUCLEOTIDE SEQUENCE</scope>
    <source>
        <strain evidence="1">Expedition CK06-06</strain>
    </source>
</reference>
<feature type="non-terminal residue" evidence="1">
    <location>
        <position position="60"/>
    </location>
</feature>
<dbReference type="Gene3D" id="3.30.420.40">
    <property type="match status" value="1"/>
</dbReference>
<protein>
    <submittedName>
        <fullName evidence="1">Uncharacterized protein</fullName>
    </submittedName>
</protein>
<sequence length="60" mass="6392">MEAERTGQDVYDVIVEKASPEPVDVYILPHFVGSGTPTLSSKSKGAILGLTLDTTKQDVS</sequence>
<gene>
    <name evidence="1" type="ORF">S01H4_09274</name>
</gene>